<comment type="subunit">
    <text evidence="13">Homodimer.</text>
</comment>
<dbReference type="Pfam" id="PF07973">
    <property type="entry name" value="tRNA_SAD"/>
    <property type="match status" value="1"/>
</dbReference>
<dbReference type="SUPFAM" id="SSF52954">
    <property type="entry name" value="Class II aaRS ABD-related"/>
    <property type="match status" value="1"/>
</dbReference>
<dbReference type="SUPFAM" id="SSF81271">
    <property type="entry name" value="TGS-like"/>
    <property type="match status" value="1"/>
</dbReference>
<comment type="similarity">
    <text evidence="1 13">Belongs to the class-II aminoacyl-tRNA synthetase family.</text>
</comment>
<dbReference type="InterPro" id="IPR018163">
    <property type="entry name" value="Thr/Ala-tRNA-synth_IIc_edit"/>
</dbReference>
<evidence type="ECO:0000256" key="5">
    <source>
        <dbReference type="ARBA" id="ARBA00022723"/>
    </source>
</evidence>
<evidence type="ECO:0000313" key="16">
    <source>
        <dbReference type="Proteomes" id="UP000722121"/>
    </source>
</evidence>
<evidence type="ECO:0000256" key="1">
    <source>
        <dbReference type="ARBA" id="ARBA00008226"/>
    </source>
</evidence>
<dbReference type="InterPro" id="IPR012947">
    <property type="entry name" value="tRNA_SAD"/>
</dbReference>
<dbReference type="SUPFAM" id="SSF55681">
    <property type="entry name" value="Class II aaRS and biotin synthetases"/>
    <property type="match status" value="1"/>
</dbReference>
<evidence type="ECO:0000256" key="9">
    <source>
        <dbReference type="ARBA" id="ARBA00022884"/>
    </source>
</evidence>
<dbReference type="Gene3D" id="3.10.20.30">
    <property type="match status" value="1"/>
</dbReference>
<feature type="domain" description="Aminoacyl-transfer RNA synthetases class-II family profile" evidence="14">
    <location>
        <begin position="267"/>
        <end position="534"/>
    </location>
</feature>
<dbReference type="Gene3D" id="3.40.50.800">
    <property type="entry name" value="Anticodon-binding domain"/>
    <property type="match status" value="1"/>
</dbReference>
<feature type="binding site" evidence="13">
    <location>
        <position position="511"/>
    </location>
    <ligand>
        <name>Zn(2+)</name>
        <dbReference type="ChEBI" id="CHEBI:29105"/>
        <note>catalytic</note>
    </ligand>
</feature>
<keyword evidence="9 13" id="KW-0694">RNA-binding</keyword>
<dbReference type="PRINTS" id="PR01047">
    <property type="entry name" value="TRNASYNTHTHR"/>
</dbReference>
<organism evidence="15 16">
    <name type="scientific">Simkania negevensis</name>
    <dbReference type="NCBI Taxonomy" id="83561"/>
    <lineage>
        <taxon>Bacteria</taxon>
        <taxon>Pseudomonadati</taxon>
        <taxon>Chlamydiota</taxon>
        <taxon>Chlamydiia</taxon>
        <taxon>Parachlamydiales</taxon>
        <taxon>Simkaniaceae</taxon>
        <taxon>Simkania</taxon>
    </lineage>
</organism>
<evidence type="ECO:0000256" key="12">
    <source>
        <dbReference type="ARBA" id="ARBA00049515"/>
    </source>
</evidence>
<dbReference type="PROSITE" id="PS50862">
    <property type="entry name" value="AA_TRNA_LIGASE_II"/>
    <property type="match status" value="1"/>
</dbReference>
<evidence type="ECO:0000259" key="14">
    <source>
        <dbReference type="PROSITE" id="PS50862"/>
    </source>
</evidence>
<dbReference type="InterPro" id="IPR012675">
    <property type="entry name" value="Beta-grasp_dom_sf"/>
</dbReference>
<gene>
    <name evidence="13 15" type="primary">thrS</name>
    <name evidence="15" type="ORF">JYU14_03280</name>
</gene>
<dbReference type="GO" id="GO:0004829">
    <property type="term" value="F:threonine-tRNA ligase activity"/>
    <property type="evidence" value="ECO:0007669"/>
    <property type="project" value="UniProtKB-EC"/>
</dbReference>
<reference evidence="15 16" key="1">
    <citation type="submission" date="2021-02" db="EMBL/GenBank/DDBJ databases">
        <title>Activity-based single-cell genomes from oceanic crustal fluid captures similar information to metagenomic and metatranscriptomic surveys with orders of magnitude less sampling.</title>
        <authorList>
            <person name="D'Angelo T.S."/>
            <person name="Orcutt B.N."/>
        </authorList>
    </citation>
    <scope>NUCLEOTIDE SEQUENCE [LARGE SCALE GENOMIC DNA]</scope>
    <source>
        <strain evidence="15">AH-315-G07</strain>
    </source>
</reference>
<dbReference type="Gene3D" id="3.30.54.20">
    <property type="match status" value="1"/>
</dbReference>
<dbReference type="CDD" id="cd00860">
    <property type="entry name" value="ThrRS_anticodon"/>
    <property type="match status" value="1"/>
</dbReference>
<keyword evidence="5 13" id="KW-0479">Metal-binding</keyword>
<dbReference type="InterPro" id="IPR047246">
    <property type="entry name" value="ThrRS_anticodon"/>
</dbReference>
<evidence type="ECO:0000256" key="11">
    <source>
        <dbReference type="ARBA" id="ARBA00023146"/>
    </source>
</evidence>
<comment type="subcellular location">
    <subcellularLocation>
        <location evidence="13">Cytoplasm</location>
    </subcellularLocation>
</comment>
<dbReference type="Pfam" id="PF00587">
    <property type="entry name" value="tRNA-synt_2b"/>
    <property type="match status" value="1"/>
</dbReference>
<keyword evidence="10 13" id="KW-0648">Protein biosynthesis</keyword>
<evidence type="ECO:0000256" key="8">
    <source>
        <dbReference type="ARBA" id="ARBA00022840"/>
    </source>
</evidence>
<evidence type="ECO:0000256" key="2">
    <source>
        <dbReference type="ARBA" id="ARBA00022490"/>
    </source>
</evidence>
<dbReference type="InterPro" id="IPR004154">
    <property type="entry name" value="Anticodon-bd"/>
</dbReference>
<dbReference type="NCBIfam" id="TIGR00418">
    <property type="entry name" value="thrS"/>
    <property type="match status" value="1"/>
</dbReference>
<dbReference type="InterPro" id="IPR045864">
    <property type="entry name" value="aa-tRNA-synth_II/BPL/LPL"/>
</dbReference>
<keyword evidence="2 13" id="KW-0963">Cytoplasm</keyword>
<keyword evidence="7 13" id="KW-0862">Zinc</keyword>
<feature type="binding site" evidence="13">
    <location>
        <position position="334"/>
    </location>
    <ligand>
        <name>Zn(2+)</name>
        <dbReference type="ChEBI" id="CHEBI:29105"/>
        <note>catalytic</note>
    </ligand>
</feature>
<evidence type="ECO:0000256" key="6">
    <source>
        <dbReference type="ARBA" id="ARBA00022741"/>
    </source>
</evidence>
<dbReference type="Gene3D" id="3.30.930.10">
    <property type="entry name" value="Bira Bifunctional Protein, Domain 2"/>
    <property type="match status" value="1"/>
</dbReference>
<dbReference type="SUPFAM" id="SSF55186">
    <property type="entry name" value="ThrRS/AlaRS common domain"/>
    <property type="match status" value="1"/>
</dbReference>
<keyword evidence="3 13" id="KW-0820">tRNA-binding</keyword>
<dbReference type="EMBL" id="JAFITR010000062">
    <property type="protein sequence ID" value="MBN4067086.1"/>
    <property type="molecule type" value="Genomic_DNA"/>
</dbReference>
<dbReference type="Pfam" id="PF03129">
    <property type="entry name" value="HGTP_anticodon"/>
    <property type="match status" value="1"/>
</dbReference>
<keyword evidence="11 13" id="KW-0030">Aminoacyl-tRNA synthetase</keyword>
<keyword evidence="16" id="KW-1185">Reference proteome</keyword>
<keyword evidence="4 13" id="KW-0436">Ligase</keyword>
<dbReference type="InterPro" id="IPR006195">
    <property type="entry name" value="aa-tRNA-synth_II"/>
</dbReference>
<dbReference type="CDD" id="cd00771">
    <property type="entry name" value="ThrRS_core"/>
    <property type="match status" value="1"/>
</dbReference>
<accession>A0ABS3AQT5</accession>
<dbReference type="InterPro" id="IPR002320">
    <property type="entry name" value="Thr-tRNA-ligase_IIa"/>
</dbReference>
<dbReference type="Proteomes" id="UP000722121">
    <property type="component" value="Unassembled WGS sequence"/>
</dbReference>
<dbReference type="CDD" id="cd01667">
    <property type="entry name" value="TGS_ThrRS"/>
    <property type="match status" value="1"/>
</dbReference>
<dbReference type="PANTHER" id="PTHR11451:SF44">
    <property type="entry name" value="THREONINE--TRNA LIGASE, CHLOROPLASTIC_MITOCHONDRIAL 2"/>
    <property type="match status" value="1"/>
</dbReference>
<evidence type="ECO:0000256" key="7">
    <source>
        <dbReference type="ARBA" id="ARBA00022833"/>
    </source>
</evidence>
<dbReference type="InterPro" id="IPR012676">
    <property type="entry name" value="TGS-like"/>
</dbReference>
<proteinExistence type="inferred from homology"/>
<dbReference type="PANTHER" id="PTHR11451">
    <property type="entry name" value="THREONINE-TRNA LIGASE"/>
    <property type="match status" value="1"/>
</dbReference>
<feature type="binding site" evidence="13">
    <location>
        <position position="385"/>
    </location>
    <ligand>
        <name>Zn(2+)</name>
        <dbReference type="ChEBI" id="CHEBI:29105"/>
        <note>catalytic</note>
    </ligand>
</feature>
<dbReference type="InterPro" id="IPR036621">
    <property type="entry name" value="Anticodon-bd_dom_sf"/>
</dbReference>
<name>A0ABS3AQT5_9BACT</name>
<dbReference type="InterPro" id="IPR033728">
    <property type="entry name" value="ThrRS_core"/>
</dbReference>
<dbReference type="EC" id="6.1.1.3" evidence="13"/>
<dbReference type="Gene3D" id="3.30.980.10">
    <property type="entry name" value="Threonyl-trna Synthetase, Chain A, domain 2"/>
    <property type="match status" value="1"/>
</dbReference>
<evidence type="ECO:0000313" key="15">
    <source>
        <dbReference type="EMBL" id="MBN4067086.1"/>
    </source>
</evidence>
<feature type="region of interest" description="Catalytic" evidence="13">
    <location>
        <begin position="243"/>
        <end position="534"/>
    </location>
</feature>
<protein>
    <recommendedName>
        <fullName evidence="13">Threonine--tRNA ligase</fullName>
        <ecNumber evidence="13">6.1.1.3</ecNumber>
    </recommendedName>
    <alternativeName>
        <fullName evidence="13">Threonyl-tRNA synthetase</fullName>
        <shortName evidence="13">ThrRS</shortName>
    </alternativeName>
</protein>
<keyword evidence="8 13" id="KW-0067">ATP-binding</keyword>
<dbReference type="HAMAP" id="MF_00184">
    <property type="entry name" value="Thr_tRNA_synth"/>
    <property type="match status" value="1"/>
</dbReference>
<keyword evidence="6 13" id="KW-0547">Nucleotide-binding</keyword>
<sequence>MSSDIHIRLADGSTSAISPSSTGKELAERLNLSAPDQALALKVNGITCDLSTQLEDGDDISFLNFSDKEGKEVFWHTSAHVLAQAVLRLWPNVKPTIGPPIQQGFYYDFANLVLSDADFERIENEVKKIVKENHETSRMIFDGKQQALDSFKDNSYKTELIKEFPESDLVTAYRQGEFFDLCRGPHIPRLGKIKAFKVMKTSGAYWRGNSSNEMLTRIYAISFPDKKMLKEYLYRLEEAKRRDHKVLGPALDLFSLREEAPGMPFIHPHGMTVWNSLVEYMNGLLRNTGYLEIKTPTILSRELWERSGHWENYKESMFTANFDERDFAIKPMNCPGCMLYFSSRIHSYRELPLRIAEIGHVHRNEPSGAISGLFRARSFHQDDAHIFLSRDQIKEEILHILNLTDEVYSTFGLKYTIELSTKPEENTIGSDEDWEAATEGLRQALDEFGTPYKVSEGEGAFYGPKIDFHIYDALDRTWQCGTIQLDMALPQRFGLEYVDAHGERARPVIIHRALYGSVERFFGILIEHFAGKFPLWMSPRPVCLVPIADRHNACAEEIQKKIRKAGLLCDIDSSHESVSKKIRKAQLSQYNYMLTIGDKEMENDTVSLRTRDNVVHGEVELYNFLEKTCKEQQSRALTSPYQQ</sequence>
<evidence type="ECO:0000256" key="10">
    <source>
        <dbReference type="ARBA" id="ARBA00022917"/>
    </source>
</evidence>
<comment type="catalytic activity">
    <reaction evidence="12 13">
        <text>tRNA(Thr) + L-threonine + ATP = L-threonyl-tRNA(Thr) + AMP + diphosphate + H(+)</text>
        <dbReference type="Rhea" id="RHEA:24624"/>
        <dbReference type="Rhea" id="RHEA-COMP:9670"/>
        <dbReference type="Rhea" id="RHEA-COMP:9704"/>
        <dbReference type="ChEBI" id="CHEBI:15378"/>
        <dbReference type="ChEBI" id="CHEBI:30616"/>
        <dbReference type="ChEBI" id="CHEBI:33019"/>
        <dbReference type="ChEBI" id="CHEBI:57926"/>
        <dbReference type="ChEBI" id="CHEBI:78442"/>
        <dbReference type="ChEBI" id="CHEBI:78534"/>
        <dbReference type="ChEBI" id="CHEBI:456215"/>
        <dbReference type="EC" id="6.1.1.3"/>
    </reaction>
</comment>
<comment type="caution">
    <text evidence="15">The sequence shown here is derived from an EMBL/GenBank/DDBJ whole genome shotgun (WGS) entry which is preliminary data.</text>
</comment>
<comment type="cofactor">
    <cofactor evidence="13">
        <name>Zn(2+)</name>
        <dbReference type="ChEBI" id="CHEBI:29105"/>
    </cofactor>
    <text evidence="13">Binds 1 zinc ion per subunit.</text>
</comment>
<dbReference type="SMART" id="SM00863">
    <property type="entry name" value="tRNA_SAD"/>
    <property type="match status" value="1"/>
</dbReference>
<evidence type="ECO:0000256" key="3">
    <source>
        <dbReference type="ARBA" id="ARBA00022555"/>
    </source>
</evidence>
<evidence type="ECO:0000256" key="13">
    <source>
        <dbReference type="HAMAP-Rule" id="MF_00184"/>
    </source>
</evidence>
<evidence type="ECO:0000256" key="4">
    <source>
        <dbReference type="ARBA" id="ARBA00022598"/>
    </source>
</evidence>
<dbReference type="InterPro" id="IPR002314">
    <property type="entry name" value="aa-tRNA-synt_IIb"/>
</dbReference>